<dbReference type="Proteomes" id="UP000032740">
    <property type="component" value="Chromosome"/>
</dbReference>
<comment type="catalytic activity">
    <reaction evidence="8">
        <text>Couples ATP hydrolysis with the unwinding of duplex DNA by translocating in the 3'-5' direction.</text>
        <dbReference type="EC" id="5.6.2.4"/>
    </reaction>
</comment>
<keyword evidence="5 11" id="KW-0067">ATP-binding</keyword>
<evidence type="ECO:0000256" key="9">
    <source>
        <dbReference type="ARBA" id="ARBA00034808"/>
    </source>
</evidence>
<dbReference type="STRING" id="1318466.BN85401250"/>
<dbReference type="GO" id="GO:0005829">
    <property type="term" value="C:cytosol"/>
    <property type="evidence" value="ECO:0007669"/>
    <property type="project" value="TreeGrafter"/>
</dbReference>
<evidence type="ECO:0000256" key="7">
    <source>
        <dbReference type="ARBA" id="ARBA00023235"/>
    </source>
</evidence>
<evidence type="ECO:0000256" key="3">
    <source>
        <dbReference type="ARBA" id="ARBA00022801"/>
    </source>
</evidence>
<evidence type="ECO:0000313" key="14">
    <source>
        <dbReference type="EMBL" id="CCV63702.1"/>
    </source>
</evidence>
<name>U4KJS9_ALTPJ</name>
<feature type="domain" description="UvrD-like helicase ATP-binding" evidence="12">
    <location>
        <begin position="8"/>
        <end position="279"/>
    </location>
</feature>
<protein>
    <recommendedName>
        <fullName evidence="9">DNA 3'-5' helicase</fullName>
        <ecNumber evidence="9">5.6.2.4</ecNumber>
    </recommendedName>
</protein>
<evidence type="ECO:0000256" key="8">
    <source>
        <dbReference type="ARBA" id="ARBA00034617"/>
    </source>
</evidence>
<proteinExistence type="inferred from homology"/>
<dbReference type="EMBL" id="FO681347">
    <property type="protein sequence ID" value="CCV63702.1"/>
    <property type="molecule type" value="Genomic_DNA"/>
</dbReference>
<dbReference type="KEGG" id="apal:BN85401250"/>
<dbReference type="CDD" id="cd17932">
    <property type="entry name" value="DEXQc_UvrD"/>
    <property type="match status" value="1"/>
</dbReference>
<comment type="similarity">
    <text evidence="1">Belongs to the helicase family. UvrD subfamily.</text>
</comment>
<dbReference type="Gene3D" id="3.40.50.300">
    <property type="entry name" value="P-loop containing nucleotide triphosphate hydrolases"/>
    <property type="match status" value="2"/>
</dbReference>
<keyword evidence="7" id="KW-0413">Isomerase</keyword>
<keyword evidence="2 11" id="KW-0547">Nucleotide-binding</keyword>
<dbReference type="InterPro" id="IPR000212">
    <property type="entry name" value="DNA_helicase_UvrD/REP"/>
</dbReference>
<evidence type="ECO:0000256" key="2">
    <source>
        <dbReference type="ARBA" id="ARBA00022741"/>
    </source>
</evidence>
<dbReference type="PROSITE" id="PS51198">
    <property type="entry name" value="UVRD_HELICASE_ATP_BIND"/>
    <property type="match status" value="1"/>
</dbReference>
<dbReference type="InterPro" id="IPR014017">
    <property type="entry name" value="DNA_helicase_UvrD-like_C"/>
</dbReference>
<dbReference type="HOGENOM" id="CLU_004585_5_2_14"/>
<dbReference type="Gene3D" id="1.10.10.160">
    <property type="match status" value="1"/>
</dbReference>
<accession>U4KJS9</accession>
<evidence type="ECO:0000259" key="13">
    <source>
        <dbReference type="PROSITE" id="PS51217"/>
    </source>
</evidence>
<dbReference type="InterPro" id="IPR027417">
    <property type="entry name" value="P-loop_NTPase"/>
</dbReference>
<dbReference type="InterPro" id="IPR014016">
    <property type="entry name" value="UvrD-like_ATP-bd"/>
</dbReference>
<dbReference type="PROSITE" id="PS51217">
    <property type="entry name" value="UVRD_HELICASE_CTER"/>
    <property type="match status" value="1"/>
</dbReference>
<dbReference type="InterPro" id="IPR013986">
    <property type="entry name" value="DExx_box_DNA_helicase_dom_sf"/>
</dbReference>
<dbReference type="Gene3D" id="1.10.486.10">
    <property type="entry name" value="PCRA, domain 4"/>
    <property type="match status" value="1"/>
</dbReference>
<gene>
    <name evidence="14" type="primary">uvrD</name>
    <name evidence="14" type="ORF">BN85401250</name>
</gene>
<evidence type="ECO:0000259" key="12">
    <source>
        <dbReference type="PROSITE" id="PS51198"/>
    </source>
</evidence>
<evidence type="ECO:0000256" key="4">
    <source>
        <dbReference type="ARBA" id="ARBA00022806"/>
    </source>
</evidence>
<evidence type="ECO:0000256" key="1">
    <source>
        <dbReference type="ARBA" id="ARBA00009922"/>
    </source>
</evidence>
<organism evidence="14 15">
    <name type="scientific">Alteracholeplasma palmae (strain ATCC 49389 / J233)</name>
    <name type="common">Acholeplasma palmae</name>
    <dbReference type="NCBI Taxonomy" id="1318466"/>
    <lineage>
        <taxon>Bacteria</taxon>
        <taxon>Bacillati</taxon>
        <taxon>Mycoplasmatota</taxon>
        <taxon>Mollicutes</taxon>
        <taxon>Acholeplasmatales</taxon>
        <taxon>Acholeplasmataceae</taxon>
        <taxon>Acholeplasma</taxon>
    </lineage>
</organism>
<keyword evidence="4 11" id="KW-0347">Helicase</keyword>
<evidence type="ECO:0000256" key="5">
    <source>
        <dbReference type="ARBA" id="ARBA00022840"/>
    </source>
</evidence>
<dbReference type="EC" id="5.6.2.4" evidence="9"/>
<dbReference type="GO" id="GO:0005524">
    <property type="term" value="F:ATP binding"/>
    <property type="evidence" value="ECO:0007669"/>
    <property type="project" value="UniProtKB-UniRule"/>
</dbReference>
<feature type="domain" description="UvrD-like helicase C-terminal" evidence="13">
    <location>
        <begin position="280"/>
        <end position="556"/>
    </location>
</feature>
<dbReference type="GO" id="GO:0033202">
    <property type="term" value="C:DNA helicase complex"/>
    <property type="evidence" value="ECO:0007669"/>
    <property type="project" value="TreeGrafter"/>
</dbReference>
<dbReference type="PANTHER" id="PTHR11070">
    <property type="entry name" value="UVRD / RECB / PCRA DNA HELICASE FAMILY MEMBER"/>
    <property type="match status" value="1"/>
</dbReference>
<feature type="binding site" evidence="11">
    <location>
        <begin position="29"/>
        <end position="36"/>
    </location>
    <ligand>
        <name>ATP</name>
        <dbReference type="ChEBI" id="CHEBI:30616"/>
    </ligand>
</feature>
<dbReference type="AlphaFoldDB" id="U4KJS9"/>
<sequence>MHEEPWLLELNDKQKQAVTFTGGALYVVAGAGTGKTKTLTARIAYLIKYIGVPSHKILAVTFTNKAAREMKERIVDMVGPYAQGTWLYTFHAFGLQVLRQFIEELPYGYNTRFSILDDDDSKKIIKDVTKALNLDSKVYPVRSMRNKISTYKTEKSDVFEDENEKRIFKKYQESLRSGNVLDFDDLLIYTYELLMYHDHVREYLQNKFDYILVDEFQDTDKMQYSILSILADKHRNLFLVGDPDQSIYSFRGADYNNTKKFLTDFGSERYILDQNYRSTNNILEKANMLIKNNSNRPFNKELESNLGTGERVIFSKADSDYQEATIVSREIQRLIRSENYKYEDIAILYRNNSLSRLFEDSFIQMGIPYVVYGGISFYERKEIKDILAYIRVIVDPHQDFYLKRIINEPKRQLGQMTVAKIEEYAQAVGLSIFNAIDTVAVNKPTQERLKVFKALILEMRHEIENVGELKDIVNYVGNASGYIDMLKAEKDDISQDRIDNINELKSVFSQADSIYEGNNIEKLIQLLDQISLYTDLDKKDASDDVVKLSTFHQVKGLEFKVVFMVAQEEGIFPSQRSLFEADGLEEERRIAYVGVTRAKERLYLTYAQQRMMYGQIGMSTASRFIKEMQLAEENQRPYYNEVNTPLKTSQVTNNRFNPGEKVSHIVFGEGVVIRIDDDIATIAFSMPHGIKKLLQTHPSIKKIEK</sequence>
<reference evidence="14 15" key="1">
    <citation type="journal article" date="2013" name="J. Mol. Microbiol. Biotechnol.">
        <title>Analysis of the Complete Genomes of Acholeplasma brassicae , A. palmae and A. laidlawii and Their Comparison to the Obligate Parasites from ' Candidatus Phytoplasma'.</title>
        <authorList>
            <person name="Kube M."/>
            <person name="Siewert C."/>
            <person name="Migdoll A.M."/>
            <person name="Duduk B."/>
            <person name="Holz S."/>
            <person name="Rabus R."/>
            <person name="Seemuller E."/>
            <person name="Mitrovic J."/>
            <person name="Muller I."/>
            <person name="Buttner C."/>
            <person name="Reinhardt R."/>
        </authorList>
    </citation>
    <scope>NUCLEOTIDE SEQUENCE [LARGE SCALE GENOMIC DNA]</scope>
    <source>
        <strain evidence="14 15">J233</strain>
    </source>
</reference>
<evidence type="ECO:0000313" key="15">
    <source>
        <dbReference type="Proteomes" id="UP000032740"/>
    </source>
</evidence>
<dbReference type="GO" id="GO:0016887">
    <property type="term" value="F:ATP hydrolysis activity"/>
    <property type="evidence" value="ECO:0007669"/>
    <property type="project" value="RHEA"/>
</dbReference>
<dbReference type="SUPFAM" id="SSF52540">
    <property type="entry name" value="P-loop containing nucleoside triphosphate hydrolases"/>
    <property type="match status" value="1"/>
</dbReference>
<keyword evidence="6" id="KW-0238">DNA-binding</keyword>
<dbReference type="Pfam" id="PF00580">
    <property type="entry name" value="UvrD-helicase"/>
    <property type="match status" value="1"/>
</dbReference>
<dbReference type="GO" id="GO:0043138">
    <property type="term" value="F:3'-5' DNA helicase activity"/>
    <property type="evidence" value="ECO:0007669"/>
    <property type="project" value="UniProtKB-EC"/>
</dbReference>
<comment type="catalytic activity">
    <reaction evidence="10">
        <text>ATP + H2O = ADP + phosphate + H(+)</text>
        <dbReference type="Rhea" id="RHEA:13065"/>
        <dbReference type="ChEBI" id="CHEBI:15377"/>
        <dbReference type="ChEBI" id="CHEBI:15378"/>
        <dbReference type="ChEBI" id="CHEBI:30616"/>
        <dbReference type="ChEBI" id="CHEBI:43474"/>
        <dbReference type="ChEBI" id="CHEBI:456216"/>
        <dbReference type="EC" id="5.6.2.4"/>
    </reaction>
</comment>
<dbReference type="GO" id="GO:0003677">
    <property type="term" value="F:DNA binding"/>
    <property type="evidence" value="ECO:0007669"/>
    <property type="project" value="UniProtKB-KW"/>
</dbReference>
<keyword evidence="3 11" id="KW-0378">Hydrolase</keyword>
<evidence type="ECO:0000256" key="11">
    <source>
        <dbReference type="PROSITE-ProRule" id="PRU00560"/>
    </source>
</evidence>
<dbReference type="OrthoDB" id="9810135at2"/>
<dbReference type="PANTHER" id="PTHR11070:SF2">
    <property type="entry name" value="ATP-DEPENDENT DNA HELICASE SRS2"/>
    <property type="match status" value="1"/>
</dbReference>
<evidence type="ECO:0000256" key="6">
    <source>
        <dbReference type="ARBA" id="ARBA00023125"/>
    </source>
</evidence>
<dbReference type="RefSeq" id="WP_026654552.1">
    <property type="nucleotide sequence ID" value="NC_022538.1"/>
</dbReference>
<keyword evidence="15" id="KW-1185">Reference proteome</keyword>
<evidence type="ECO:0000256" key="10">
    <source>
        <dbReference type="ARBA" id="ARBA00048988"/>
    </source>
</evidence>
<dbReference type="GO" id="GO:0000725">
    <property type="term" value="P:recombinational repair"/>
    <property type="evidence" value="ECO:0007669"/>
    <property type="project" value="TreeGrafter"/>
</dbReference>
<dbReference type="Pfam" id="PF13361">
    <property type="entry name" value="UvrD_C"/>
    <property type="match status" value="1"/>
</dbReference>